<reference evidence="1" key="1">
    <citation type="submission" date="2022-05" db="EMBL/GenBank/DDBJ databases">
        <authorList>
            <person name="Park J.-S."/>
        </authorList>
    </citation>
    <scope>NUCLEOTIDE SEQUENCE</scope>
    <source>
        <strain evidence="1">2012CJ34-3</strain>
    </source>
</reference>
<name>A0ABT0QGG0_9FLAO</name>
<keyword evidence="2" id="KW-1185">Reference proteome</keyword>
<organism evidence="1 2">
    <name type="scientific">Jejuia spongiicola</name>
    <dbReference type="NCBI Taxonomy" id="2942207"/>
    <lineage>
        <taxon>Bacteria</taxon>
        <taxon>Pseudomonadati</taxon>
        <taxon>Bacteroidota</taxon>
        <taxon>Flavobacteriia</taxon>
        <taxon>Flavobacteriales</taxon>
        <taxon>Flavobacteriaceae</taxon>
        <taxon>Jejuia</taxon>
    </lineage>
</organism>
<proteinExistence type="predicted"/>
<gene>
    <name evidence="1" type="ORF">M3P09_13820</name>
</gene>
<dbReference type="Gene3D" id="1.20.120.450">
    <property type="entry name" value="dinb family like domain"/>
    <property type="match status" value="1"/>
</dbReference>
<dbReference type="InterPro" id="IPR034660">
    <property type="entry name" value="DinB/YfiT-like"/>
</dbReference>
<protein>
    <submittedName>
        <fullName evidence="1">DinB family protein</fullName>
    </submittedName>
</protein>
<dbReference type="RefSeq" id="WP_249973588.1">
    <property type="nucleotide sequence ID" value="NZ_JAMFLZ010000006.1"/>
</dbReference>
<sequence length="147" mass="17120">MADLNDKLKLLLDSGFESISRYSEAGMSHNISPEKWSKKEILGHLVDSGINNLQRFTEIQFESKPYKIRTYNQNKLVKSNDYQNIDSKAILTLWKSINDQILHLIKIQTSETLNYEIILVDGNVSDLKFLMEDYVNHLEHHLNQIID</sequence>
<dbReference type="Proteomes" id="UP001165381">
    <property type="component" value="Unassembled WGS sequence"/>
</dbReference>
<evidence type="ECO:0000313" key="2">
    <source>
        <dbReference type="Proteomes" id="UP001165381"/>
    </source>
</evidence>
<comment type="caution">
    <text evidence="1">The sequence shown here is derived from an EMBL/GenBank/DDBJ whole genome shotgun (WGS) entry which is preliminary data.</text>
</comment>
<accession>A0ABT0QGG0</accession>
<evidence type="ECO:0000313" key="1">
    <source>
        <dbReference type="EMBL" id="MCL6296084.1"/>
    </source>
</evidence>
<dbReference type="EMBL" id="JAMFLZ010000006">
    <property type="protein sequence ID" value="MCL6296084.1"/>
    <property type="molecule type" value="Genomic_DNA"/>
</dbReference>
<dbReference type="SUPFAM" id="SSF109854">
    <property type="entry name" value="DinB/YfiT-like putative metalloenzymes"/>
    <property type="match status" value="1"/>
</dbReference>